<evidence type="ECO:0000313" key="2">
    <source>
        <dbReference type="Proteomes" id="UP000028582"/>
    </source>
</evidence>
<name>A0A081AIY6_PHYNI</name>
<protein>
    <submittedName>
        <fullName evidence="1">Uncharacterized protein</fullName>
    </submittedName>
</protein>
<dbReference type="EMBL" id="ANJA01001166">
    <property type="protein sequence ID" value="ETO78847.1"/>
    <property type="molecule type" value="Genomic_DNA"/>
</dbReference>
<evidence type="ECO:0000313" key="1">
    <source>
        <dbReference type="EMBL" id="ETO78847.1"/>
    </source>
</evidence>
<dbReference type="Proteomes" id="UP000028582">
    <property type="component" value="Unassembled WGS sequence"/>
</dbReference>
<accession>A0A081AIY6</accession>
<dbReference type="AlphaFoldDB" id="A0A081AIY6"/>
<sequence>MSRSHRRAMSHRTPLLVLGGAIKASTLSTPLWAGVQPFLASRTASNRLG</sequence>
<proteinExistence type="predicted"/>
<gene>
    <name evidence="1" type="ORF">F444_06310</name>
</gene>
<comment type="caution">
    <text evidence="1">The sequence shown here is derived from an EMBL/GenBank/DDBJ whole genome shotgun (WGS) entry which is preliminary data.</text>
</comment>
<organism evidence="1 2">
    <name type="scientific">Phytophthora nicotianae P1976</name>
    <dbReference type="NCBI Taxonomy" id="1317066"/>
    <lineage>
        <taxon>Eukaryota</taxon>
        <taxon>Sar</taxon>
        <taxon>Stramenopiles</taxon>
        <taxon>Oomycota</taxon>
        <taxon>Peronosporomycetes</taxon>
        <taxon>Peronosporales</taxon>
        <taxon>Peronosporaceae</taxon>
        <taxon>Phytophthora</taxon>
    </lineage>
</organism>
<reference evidence="1 2" key="1">
    <citation type="submission" date="2013-11" db="EMBL/GenBank/DDBJ databases">
        <title>The Genome Sequence of Phytophthora parasitica P1976.</title>
        <authorList>
            <consortium name="The Broad Institute Genomics Platform"/>
            <person name="Russ C."/>
            <person name="Tyler B."/>
            <person name="Panabieres F."/>
            <person name="Shan W."/>
            <person name="Tripathy S."/>
            <person name="Grunwald N."/>
            <person name="Machado M."/>
            <person name="Johnson C.S."/>
            <person name="Walker B."/>
            <person name="Young S."/>
            <person name="Zeng Q."/>
            <person name="Gargeya S."/>
            <person name="Fitzgerald M."/>
            <person name="Haas B."/>
            <person name="Abouelleil A."/>
            <person name="Allen A.W."/>
            <person name="Alvarado L."/>
            <person name="Arachchi H.M."/>
            <person name="Berlin A.M."/>
            <person name="Chapman S.B."/>
            <person name="Gainer-Dewar J."/>
            <person name="Goldberg J."/>
            <person name="Griggs A."/>
            <person name="Gujja S."/>
            <person name="Hansen M."/>
            <person name="Howarth C."/>
            <person name="Imamovic A."/>
            <person name="Ireland A."/>
            <person name="Larimer J."/>
            <person name="McCowan C."/>
            <person name="Murphy C."/>
            <person name="Pearson M."/>
            <person name="Poon T.W."/>
            <person name="Priest M."/>
            <person name="Roberts A."/>
            <person name="Saif S."/>
            <person name="Shea T."/>
            <person name="Sisk P."/>
            <person name="Sykes S."/>
            <person name="Wortman J."/>
            <person name="Nusbaum C."/>
            <person name="Birren B."/>
        </authorList>
    </citation>
    <scope>NUCLEOTIDE SEQUENCE [LARGE SCALE GENOMIC DNA]</scope>
    <source>
        <strain evidence="1 2">P1976</strain>
    </source>
</reference>